<organism evidence="1 2">
    <name type="scientific">Gossypium darwinii</name>
    <name type="common">Darwin's cotton</name>
    <name type="synonym">Gossypium barbadense var. darwinii</name>
    <dbReference type="NCBI Taxonomy" id="34276"/>
    <lineage>
        <taxon>Eukaryota</taxon>
        <taxon>Viridiplantae</taxon>
        <taxon>Streptophyta</taxon>
        <taxon>Embryophyta</taxon>
        <taxon>Tracheophyta</taxon>
        <taxon>Spermatophyta</taxon>
        <taxon>Magnoliopsida</taxon>
        <taxon>eudicotyledons</taxon>
        <taxon>Gunneridae</taxon>
        <taxon>Pentapetalae</taxon>
        <taxon>rosids</taxon>
        <taxon>malvids</taxon>
        <taxon>Malvales</taxon>
        <taxon>Malvaceae</taxon>
        <taxon>Malvoideae</taxon>
        <taxon>Gossypium</taxon>
    </lineage>
</organism>
<dbReference type="Proteomes" id="UP000323506">
    <property type="component" value="Chromosome D05"/>
</dbReference>
<dbReference type="AlphaFoldDB" id="A0A5D2CM98"/>
<protein>
    <submittedName>
        <fullName evidence="1">Uncharacterized protein</fullName>
    </submittedName>
</protein>
<name>A0A5D2CM98_GOSDA</name>
<dbReference type="EMBL" id="CM017705">
    <property type="protein sequence ID" value="TYG69405.1"/>
    <property type="molecule type" value="Genomic_DNA"/>
</dbReference>
<reference evidence="1 2" key="1">
    <citation type="submission" date="2019-06" db="EMBL/GenBank/DDBJ databases">
        <title>WGS assembly of Gossypium darwinii.</title>
        <authorList>
            <person name="Chen Z.J."/>
            <person name="Sreedasyam A."/>
            <person name="Ando A."/>
            <person name="Song Q."/>
            <person name="De L."/>
            <person name="Hulse-Kemp A."/>
            <person name="Ding M."/>
            <person name="Ye W."/>
            <person name="Kirkbride R."/>
            <person name="Jenkins J."/>
            <person name="Plott C."/>
            <person name="Lovell J."/>
            <person name="Lin Y.-M."/>
            <person name="Vaughn R."/>
            <person name="Liu B."/>
            <person name="Li W."/>
            <person name="Simpson S."/>
            <person name="Scheffler B."/>
            <person name="Saski C."/>
            <person name="Grover C."/>
            <person name="Hu G."/>
            <person name="Conover J."/>
            <person name="Carlson J."/>
            <person name="Shu S."/>
            <person name="Boston L."/>
            <person name="Williams M."/>
            <person name="Peterson D."/>
            <person name="Mcgee K."/>
            <person name="Jones D."/>
            <person name="Wendel J."/>
            <person name="Stelly D."/>
            <person name="Grimwood J."/>
            <person name="Schmutz J."/>
        </authorList>
    </citation>
    <scope>NUCLEOTIDE SEQUENCE [LARGE SCALE GENOMIC DNA]</scope>
    <source>
        <strain evidence="1">1808015.09</strain>
    </source>
</reference>
<evidence type="ECO:0000313" key="1">
    <source>
        <dbReference type="EMBL" id="TYG69405.1"/>
    </source>
</evidence>
<keyword evidence="2" id="KW-1185">Reference proteome</keyword>
<proteinExistence type="predicted"/>
<gene>
    <name evidence="1" type="ORF">ES288_D05G227500v1</name>
</gene>
<evidence type="ECO:0000313" key="2">
    <source>
        <dbReference type="Proteomes" id="UP000323506"/>
    </source>
</evidence>
<sequence>MRGGLLDCSIQRDNERQGKERSDNCRSGEGRAMALNVLLERVGMFFCLTNCSCQSFYLPPPCMPPPLFNLIQYPLQLLLQFLNEKPLTSCLTLNHSLVFQPTYRGSYM</sequence>
<accession>A0A5D2CM98</accession>